<evidence type="ECO:0000256" key="1">
    <source>
        <dbReference type="SAM" id="MobiDB-lite"/>
    </source>
</evidence>
<evidence type="ECO:0000313" key="3">
    <source>
        <dbReference type="EMBL" id="KAG2498472.1"/>
    </source>
</evidence>
<feature type="compositionally biased region" description="Basic and acidic residues" evidence="1">
    <location>
        <begin position="139"/>
        <end position="154"/>
    </location>
</feature>
<dbReference type="EMBL" id="JAEHOE010000010">
    <property type="protein sequence ID" value="KAG2498472.1"/>
    <property type="molecule type" value="Genomic_DNA"/>
</dbReference>
<dbReference type="AlphaFoldDB" id="A0A835YBJ2"/>
<dbReference type="Proteomes" id="UP000612055">
    <property type="component" value="Unassembled WGS sequence"/>
</dbReference>
<proteinExistence type="predicted"/>
<protein>
    <recommendedName>
        <fullName evidence="2">C2H2-type domain-containing protein</fullName>
    </recommendedName>
</protein>
<feature type="compositionally biased region" description="Gly residues" evidence="1">
    <location>
        <begin position="95"/>
        <end position="111"/>
    </location>
</feature>
<feature type="compositionally biased region" description="Gly residues" evidence="1">
    <location>
        <begin position="199"/>
        <end position="209"/>
    </location>
</feature>
<keyword evidence="4" id="KW-1185">Reference proteome</keyword>
<dbReference type="InterPro" id="IPR003604">
    <property type="entry name" value="Matrin/U1-like-C_Znf_C2H2"/>
</dbReference>
<dbReference type="Pfam" id="PF12874">
    <property type="entry name" value="zf-met"/>
    <property type="match status" value="1"/>
</dbReference>
<accession>A0A835YBJ2</accession>
<dbReference type="PROSITE" id="PS00028">
    <property type="entry name" value="ZINC_FINGER_C2H2_1"/>
    <property type="match status" value="1"/>
</dbReference>
<dbReference type="SMART" id="SM00355">
    <property type="entry name" value="ZnF_C2H2"/>
    <property type="match status" value="1"/>
</dbReference>
<organism evidence="3 4">
    <name type="scientific">Edaphochlamys debaryana</name>
    <dbReference type="NCBI Taxonomy" id="47281"/>
    <lineage>
        <taxon>Eukaryota</taxon>
        <taxon>Viridiplantae</taxon>
        <taxon>Chlorophyta</taxon>
        <taxon>core chlorophytes</taxon>
        <taxon>Chlorophyceae</taxon>
        <taxon>CS clade</taxon>
        <taxon>Chlamydomonadales</taxon>
        <taxon>Chlamydomonadales incertae sedis</taxon>
        <taxon>Edaphochlamys</taxon>
    </lineage>
</organism>
<dbReference type="SUPFAM" id="SSF57667">
    <property type="entry name" value="beta-beta-alpha zinc fingers"/>
    <property type="match status" value="1"/>
</dbReference>
<feature type="region of interest" description="Disordered" evidence="1">
    <location>
        <begin position="68"/>
        <end position="282"/>
    </location>
</feature>
<gene>
    <name evidence="3" type="ORF">HYH03_003725</name>
</gene>
<dbReference type="SMART" id="SM00451">
    <property type="entry name" value="ZnF_U1"/>
    <property type="match status" value="1"/>
</dbReference>
<dbReference type="InterPro" id="IPR036236">
    <property type="entry name" value="Znf_C2H2_sf"/>
</dbReference>
<evidence type="ECO:0000259" key="2">
    <source>
        <dbReference type="PROSITE" id="PS00028"/>
    </source>
</evidence>
<sequence length="282" mass="27267">MSAALASRAVEVFRCDLCQATFPSQAQYQQHVAGPVHRKAVEKQTQEALAAQRRAPYQAMMESALGAASWGSGHDAGRPHPTQRPGAPPPAPAAGGPGGGGGGGGGRGGGRGGRDAGRGAGRGRGPQADGAPAGPRTDVLSHEDLVKAATKTDEPLTIDGWAPPIITLPPPTAAGEPVKPSTDGPRSGGAAQQEPAAGEGSGAQGGGDGGEGDASGEGEGAGLLGLAYGSEEEEEEDAEAGQQAGTAAAKDGGRAAGGAGSDGTGSSSDDDEGGGGFTGSFF</sequence>
<evidence type="ECO:0000313" key="4">
    <source>
        <dbReference type="Proteomes" id="UP000612055"/>
    </source>
</evidence>
<feature type="compositionally biased region" description="Acidic residues" evidence="1">
    <location>
        <begin position="230"/>
        <end position="239"/>
    </location>
</feature>
<feature type="compositionally biased region" description="Gly residues" evidence="1">
    <location>
        <begin position="254"/>
        <end position="263"/>
    </location>
</feature>
<feature type="compositionally biased region" description="Low complexity" evidence="1">
    <location>
        <begin position="188"/>
        <end position="198"/>
    </location>
</feature>
<reference evidence="3" key="1">
    <citation type="journal article" date="2020" name="bioRxiv">
        <title>Comparative genomics of Chlamydomonas.</title>
        <authorList>
            <person name="Craig R.J."/>
            <person name="Hasan A.R."/>
            <person name="Ness R.W."/>
            <person name="Keightley P.D."/>
        </authorList>
    </citation>
    <scope>NUCLEOTIDE SEQUENCE</scope>
    <source>
        <strain evidence="3">CCAP 11/70</strain>
    </source>
</reference>
<feature type="compositionally biased region" description="Low complexity" evidence="1">
    <location>
        <begin position="125"/>
        <end position="136"/>
    </location>
</feature>
<dbReference type="GO" id="GO:0008270">
    <property type="term" value="F:zinc ion binding"/>
    <property type="evidence" value="ECO:0007669"/>
    <property type="project" value="InterPro"/>
</dbReference>
<feature type="domain" description="C2H2-type" evidence="2">
    <location>
        <begin position="15"/>
        <end position="37"/>
    </location>
</feature>
<dbReference type="GO" id="GO:0003676">
    <property type="term" value="F:nucleic acid binding"/>
    <property type="evidence" value="ECO:0007669"/>
    <property type="project" value="InterPro"/>
</dbReference>
<dbReference type="OrthoDB" id="546647at2759"/>
<name>A0A835YBJ2_9CHLO</name>
<feature type="compositionally biased region" description="Low complexity" evidence="1">
    <location>
        <begin position="240"/>
        <end position="250"/>
    </location>
</feature>
<comment type="caution">
    <text evidence="3">The sequence shown here is derived from an EMBL/GenBank/DDBJ whole genome shotgun (WGS) entry which is preliminary data.</text>
</comment>
<dbReference type="InterPro" id="IPR013087">
    <property type="entry name" value="Znf_C2H2_type"/>
</dbReference>
<dbReference type="Gene3D" id="3.30.160.60">
    <property type="entry name" value="Classic Zinc Finger"/>
    <property type="match status" value="1"/>
</dbReference>